<evidence type="ECO:0000256" key="1">
    <source>
        <dbReference type="SAM" id="MobiDB-lite"/>
    </source>
</evidence>
<evidence type="ECO:0000313" key="3">
    <source>
        <dbReference type="Proteomes" id="UP000305282"/>
    </source>
</evidence>
<keyword evidence="3" id="KW-1185">Reference proteome</keyword>
<dbReference type="Proteomes" id="UP000305282">
    <property type="component" value="Unassembled WGS sequence"/>
</dbReference>
<dbReference type="EMBL" id="SSXH01000122">
    <property type="protein sequence ID" value="THJ75120.1"/>
    <property type="molecule type" value="Genomic_DNA"/>
</dbReference>
<name>A0A4S5ESQ8_9ACTN</name>
<reference evidence="2 3" key="1">
    <citation type="submission" date="2019-04" db="EMBL/GenBank/DDBJ databases">
        <title>Draft genome sequences for three unisolated Alnus-infective Frankia Sp+ strains, AgTrS, AiOr and AvVan, the first sequenced Frankia strains able to sporulate in-planta.</title>
        <authorList>
            <person name="Bethencourt L."/>
            <person name="Vautrin F."/>
            <person name="Taib N."/>
            <person name="Dubost A."/>
            <person name="Castro-Garcia L."/>
            <person name="Imbaud O."/>
            <person name="Abrouk D."/>
            <person name="Fournier P."/>
            <person name="Briolay J."/>
            <person name="Nguyen A."/>
            <person name="Normand P."/>
            <person name="Fernandez M.P."/>
            <person name="Brochier-Armanet C."/>
            <person name="Herrera-Belaroussi A."/>
        </authorList>
    </citation>
    <scope>NUCLEOTIDE SEQUENCE [LARGE SCALE GENOMIC DNA]</scope>
    <source>
        <strain evidence="2 3">AvVan</strain>
    </source>
</reference>
<feature type="region of interest" description="Disordered" evidence="1">
    <location>
        <begin position="59"/>
        <end position="97"/>
    </location>
</feature>
<gene>
    <name evidence="2" type="ORF">E7Y31_07370</name>
</gene>
<sequence length="172" mass="18570">MSNGRGEMDKYVDSHSWQDGYRALIDEGLTNREIAERLNLSRGGTIKMASAVAQARRWRNAVTGSARQQRGGKSGPKDRAVVDELKRRAAASRGGRRGLVGWQAAVRSKTDKRGQGNRGQELAPFVFPQAAADAIARGDMDAAGAAFEAGLIAQYGADGLEITDFGRLDMEF</sequence>
<organism evidence="2 3">
    <name type="scientific">Candidatus Frankia alpina</name>
    <dbReference type="NCBI Taxonomy" id="2699483"/>
    <lineage>
        <taxon>Bacteria</taxon>
        <taxon>Bacillati</taxon>
        <taxon>Actinomycetota</taxon>
        <taxon>Actinomycetes</taxon>
        <taxon>Frankiales</taxon>
        <taxon>Frankiaceae</taxon>
        <taxon>Frankia</taxon>
    </lineage>
</organism>
<protein>
    <submittedName>
        <fullName evidence="2">Response regulator transcription factor</fullName>
    </submittedName>
</protein>
<comment type="caution">
    <text evidence="2">The sequence shown here is derived from an EMBL/GenBank/DDBJ whole genome shotgun (WGS) entry which is preliminary data.</text>
</comment>
<feature type="compositionally biased region" description="Basic and acidic residues" evidence="1">
    <location>
        <begin position="75"/>
        <end position="87"/>
    </location>
</feature>
<accession>A0A4S5ESQ8</accession>
<dbReference type="AlphaFoldDB" id="A0A4S5ESQ8"/>
<proteinExistence type="predicted"/>
<evidence type="ECO:0000313" key="2">
    <source>
        <dbReference type="EMBL" id="THJ75120.1"/>
    </source>
</evidence>